<dbReference type="PROSITE" id="PS50011">
    <property type="entry name" value="PROTEIN_KINASE_DOM"/>
    <property type="match status" value="1"/>
</dbReference>
<feature type="chain" id="PRO_5035895199" description="Protein kinase domain-containing protein" evidence="15">
    <location>
        <begin position="26"/>
        <end position="750"/>
    </location>
</feature>
<keyword evidence="4" id="KW-0808">Transferase</keyword>
<reference evidence="17" key="1">
    <citation type="submission" date="2021-08" db="EMBL/GenBank/DDBJ databases">
        <title>WGS assembly of Ceratopteris richardii.</title>
        <authorList>
            <person name="Marchant D.B."/>
            <person name="Chen G."/>
            <person name="Jenkins J."/>
            <person name="Shu S."/>
            <person name="Leebens-Mack J."/>
            <person name="Grimwood J."/>
            <person name="Schmutz J."/>
            <person name="Soltis P."/>
            <person name="Soltis D."/>
            <person name="Chen Z.-H."/>
        </authorList>
    </citation>
    <scope>NUCLEOTIDE SEQUENCE</scope>
    <source>
        <strain evidence="17">Whitten #5841</strain>
        <tissue evidence="17">Leaf</tissue>
    </source>
</reference>
<evidence type="ECO:0000256" key="13">
    <source>
        <dbReference type="SAM" id="MobiDB-lite"/>
    </source>
</evidence>
<evidence type="ECO:0000256" key="6">
    <source>
        <dbReference type="ARBA" id="ARBA00022737"/>
    </source>
</evidence>
<proteinExistence type="inferred from homology"/>
<dbReference type="InterPro" id="IPR046959">
    <property type="entry name" value="PRK1-6/SRF4-like"/>
</dbReference>
<feature type="transmembrane region" description="Helical" evidence="14">
    <location>
        <begin position="389"/>
        <end position="410"/>
    </location>
</feature>
<keyword evidence="10 14" id="KW-1133">Transmembrane helix</keyword>
<organism evidence="17 18">
    <name type="scientific">Ceratopteris richardii</name>
    <name type="common">Triangle waterfern</name>
    <dbReference type="NCBI Taxonomy" id="49495"/>
    <lineage>
        <taxon>Eukaryota</taxon>
        <taxon>Viridiplantae</taxon>
        <taxon>Streptophyta</taxon>
        <taxon>Embryophyta</taxon>
        <taxon>Tracheophyta</taxon>
        <taxon>Polypodiopsida</taxon>
        <taxon>Polypodiidae</taxon>
        <taxon>Polypodiales</taxon>
        <taxon>Pteridineae</taxon>
        <taxon>Pteridaceae</taxon>
        <taxon>Parkerioideae</taxon>
        <taxon>Ceratopteris</taxon>
    </lineage>
</organism>
<dbReference type="SUPFAM" id="SSF52058">
    <property type="entry name" value="L domain-like"/>
    <property type="match status" value="1"/>
</dbReference>
<feature type="domain" description="Protein kinase" evidence="16">
    <location>
        <begin position="459"/>
        <end position="725"/>
    </location>
</feature>
<dbReference type="InterPro" id="IPR001611">
    <property type="entry name" value="Leu-rich_rpt"/>
</dbReference>
<dbReference type="PANTHER" id="PTHR48007:SF4">
    <property type="entry name" value="LEUCINE-RICH REPEAT RECEPTOR-LIKE PROTEIN KINASE PXC1"/>
    <property type="match status" value="1"/>
</dbReference>
<sequence>MRMLYVGLCVLSLCLCDISLQRVSGQSLKSEVAALLVLKASWYDPFNRLSSWNSSSESEITVCDWRGIGCSTANDSIVSLDLSYSSLQGPLLPSIGVLLNLRTLNLAYNQFYGNIPDDLGSLSKLKVLHLRHNLFNGTIPESIFALPSLQYLLLESNSLTGSISSAISNLTNLIYFSFATNAISGVLPESFTSLSKLVAFYGADNQLVGGIPLHIGDLSSLGRLDLKRNHLSGGIPISIGSLTKLTVLELNENELSGWLPPELGRLSNVSVLDLSSNRFNGSIPLELSYMSSLEKLHLQQNNFSGSIDPLLGNLTRLRSLNLSYNNLSGEVPSDGVFAKFSAASFEGNRFLCGRPLNVTCPSPQQVQLVPPPSTVVDGLPSTEGSGKKWKLIVGLLVPSLALALFVAFLIRRFRMKEIGECREKLTSEKSAQMSSSKLEMYTRGFKFSYEEIVSYAGYFDTAHVIGKGRFATVYRSDLPGWTPIAVKVFKNHFSREIFEKEVEGLESVSHFDTLLPLQGYFSSQGEKAIMYDFMPKGNLYDLLHQDPHANTKLDWSLRIKIAVAIAQALAHLHKGCSIRVLHKDVKSTNILLDDNLSPFLADYGLIGLVSKPVVETPGYMPPELKITRKYTEKTDVYSFGVILMELLTGKKPVSYVNDQQLNLVTWALRLHKDGRGREILCGILLKSCPYVDYPERALNLAVLCLNELPAQRPTMSETVSVLESLSTMSSPMRSSASASEQYKPLLKRVG</sequence>
<dbReference type="GO" id="GO:0005524">
    <property type="term" value="F:ATP binding"/>
    <property type="evidence" value="ECO:0007669"/>
    <property type="project" value="UniProtKB-UniRule"/>
</dbReference>
<keyword evidence="15" id="KW-0732">Signal</keyword>
<dbReference type="GO" id="GO:0004672">
    <property type="term" value="F:protein kinase activity"/>
    <property type="evidence" value="ECO:0007669"/>
    <property type="project" value="InterPro"/>
</dbReference>
<dbReference type="FunFam" id="3.80.10.10:FF:000095">
    <property type="entry name" value="LRR receptor-like serine/threonine-protein kinase GSO1"/>
    <property type="match status" value="1"/>
</dbReference>
<keyword evidence="7 12" id="KW-0547">Nucleotide-binding</keyword>
<dbReference type="GO" id="GO:0016020">
    <property type="term" value="C:membrane"/>
    <property type="evidence" value="ECO:0007669"/>
    <property type="project" value="UniProtKB-SubCell"/>
</dbReference>
<keyword evidence="18" id="KW-1185">Reference proteome</keyword>
<evidence type="ECO:0000256" key="11">
    <source>
        <dbReference type="ARBA" id="ARBA00023136"/>
    </source>
</evidence>
<comment type="subcellular location">
    <subcellularLocation>
        <location evidence="1">Membrane</location>
        <topology evidence="1">Single-pass membrane protein</topology>
    </subcellularLocation>
</comment>
<feature type="binding site" evidence="12">
    <location>
        <position position="487"/>
    </location>
    <ligand>
        <name>ATP</name>
        <dbReference type="ChEBI" id="CHEBI:30616"/>
    </ligand>
</feature>
<keyword evidence="9 12" id="KW-0067">ATP-binding</keyword>
<dbReference type="InterPro" id="IPR000719">
    <property type="entry name" value="Prot_kinase_dom"/>
</dbReference>
<dbReference type="Pfam" id="PF08263">
    <property type="entry name" value="LRRNT_2"/>
    <property type="match status" value="1"/>
</dbReference>
<comment type="similarity">
    <text evidence="2">Belongs to the protein kinase superfamily. Ser/Thr protein kinase family.</text>
</comment>
<evidence type="ECO:0000313" key="18">
    <source>
        <dbReference type="Proteomes" id="UP000825935"/>
    </source>
</evidence>
<dbReference type="AlphaFoldDB" id="A0A8T2S8R9"/>
<evidence type="ECO:0000313" key="17">
    <source>
        <dbReference type="EMBL" id="KAH7307530.1"/>
    </source>
</evidence>
<keyword evidence="6" id="KW-0677">Repeat</keyword>
<evidence type="ECO:0000256" key="9">
    <source>
        <dbReference type="ARBA" id="ARBA00022840"/>
    </source>
</evidence>
<dbReference type="InterPro" id="IPR032675">
    <property type="entry name" value="LRR_dom_sf"/>
</dbReference>
<dbReference type="Pfam" id="PF00560">
    <property type="entry name" value="LRR_1"/>
    <property type="match status" value="5"/>
</dbReference>
<dbReference type="Gene3D" id="1.10.510.10">
    <property type="entry name" value="Transferase(Phosphotransferase) domain 1"/>
    <property type="match status" value="1"/>
</dbReference>
<keyword evidence="5 14" id="KW-0812">Transmembrane</keyword>
<dbReference type="PROSITE" id="PS00108">
    <property type="entry name" value="PROTEIN_KINASE_ST"/>
    <property type="match status" value="1"/>
</dbReference>
<dbReference type="SMART" id="SM00220">
    <property type="entry name" value="S_TKc"/>
    <property type="match status" value="1"/>
</dbReference>
<evidence type="ECO:0000256" key="3">
    <source>
        <dbReference type="ARBA" id="ARBA00022614"/>
    </source>
</evidence>
<accession>A0A8T2S8R9</accession>
<comment type="caution">
    <text evidence="17">The sequence shown here is derived from an EMBL/GenBank/DDBJ whole genome shotgun (WGS) entry which is preliminary data.</text>
</comment>
<dbReference type="InterPro" id="IPR013210">
    <property type="entry name" value="LRR_N_plant-typ"/>
</dbReference>
<keyword evidence="3" id="KW-0433">Leucine-rich repeat</keyword>
<evidence type="ECO:0000256" key="2">
    <source>
        <dbReference type="ARBA" id="ARBA00008684"/>
    </source>
</evidence>
<dbReference type="Pfam" id="PF00069">
    <property type="entry name" value="Pkinase"/>
    <property type="match status" value="1"/>
</dbReference>
<evidence type="ECO:0000256" key="1">
    <source>
        <dbReference type="ARBA" id="ARBA00004167"/>
    </source>
</evidence>
<evidence type="ECO:0000256" key="7">
    <source>
        <dbReference type="ARBA" id="ARBA00022741"/>
    </source>
</evidence>
<keyword evidence="11 14" id="KW-0472">Membrane</keyword>
<dbReference type="Pfam" id="PF13855">
    <property type="entry name" value="LRR_8"/>
    <property type="match status" value="1"/>
</dbReference>
<dbReference type="OrthoDB" id="676979at2759"/>
<dbReference type="PANTHER" id="PTHR48007">
    <property type="entry name" value="LEUCINE-RICH REPEAT RECEPTOR-LIKE PROTEIN KINASE PXC1"/>
    <property type="match status" value="1"/>
</dbReference>
<feature type="region of interest" description="Disordered" evidence="13">
    <location>
        <begin position="731"/>
        <end position="750"/>
    </location>
</feature>
<evidence type="ECO:0000256" key="8">
    <source>
        <dbReference type="ARBA" id="ARBA00022777"/>
    </source>
</evidence>
<dbReference type="Gene3D" id="3.30.200.20">
    <property type="entry name" value="Phosphorylase Kinase, domain 1"/>
    <property type="match status" value="1"/>
</dbReference>
<name>A0A8T2S8R9_CERRI</name>
<dbReference type="SUPFAM" id="SSF56112">
    <property type="entry name" value="Protein kinase-like (PK-like)"/>
    <property type="match status" value="1"/>
</dbReference>
<dbReference type="InterPro" id="IPR003591">
    <property type="entry name" value="Leu-rich_rpt_typical-subtyp"/>
</dbReference>
<dbReference type="InterPro" id="IPR008271">
    <property type="entry name" value="Ser/Thr_kinase_AS"/>
</dbReference>
<feature type="signal peptide" evidence="15">
    <location>
        <begin position="1"/>
        <end position="25"/>
    </location>
</feature>
<gene>
    <name evidence="17" type="ORF">KP509_22G063900</name>
</gene>
<dbReference type="Proteomes" id="UP000825935">
    <property type="component" value="Chromosome 22"/>
</dbReference>
<keyword evidence="8" id="KW-0418">Kinase</keyword>
<evidence type="ECO:0000256" key="14">
    <source>
        <dbReference type="SAM" id="Phobius"/>
    </source>
</evidence>
<evidence type="ECO:0000256" key="5">
    <source>
        <dbReference type="ARBA" id="ARBA00022692"/>
    </source>
</evidence>
<dbReference type="InterPro" id="IPR011009">
    <property type="entry name" value="Kinase-like_dom_sf"/>
</dbReference>
<dbReference type="InterPro" id="IPR017441">
    <property type="entry name" value="Protein_kinase_ATP_BS"/>
</dbReference>
<evidence type="ECO:0000256" key="12">
    <source>
        <dbReference type="PROSITE-ProRule" id="PRU10141"/>
    </source>
</evidence>
<dbReference type="SMART" id="SM00369">
    <property type="entry name" value="LRR_TYP"/>
    <property type="match status" value="5"/>
</dbReference>
<dbReference type="Gene3D" id="3.80.10.10">
    <property type="entry name" value="Ribonuclease Inhibitor"/>
    <property type="match status" value="3"/>
</dbReference>
<evidence type="ECO:0000259" key="16">
    <source>
        <dbReference type="PROSITE" id="PS50011"/>
    </source>
</evidence>
<evidence type="ECO:0000256" key="10">
    <source>
        <dbReference type="ARBA" id="ARBA00022989"/>
    </source>
</evidence>
<evidence type="ECO:0000256" key="4">
    <source>
        <dbReference type="ARBA" id="ARBA00022679"/>
    </source>
</evidence>
<dbReference type="EMBL" id="CM035427">
    <property type="protein sequence ID" value="KAH7307530.1"/>
    <property type="molecule type" value="Genomic_DNA"/>
</dbReference>
<evidence type="ECO:0000256" key="15">
    <source>
        <dbReference type="SAM" id="SignalP"/>
    </source>
</evidence>
<dbReference type="PROSITE" id="PS00107">
    <property type="entry name" value="PROTEIN_KINASE_ATP"/>
    <property type="match status" value="1"/>
</dbReference>
<protein>
    <recommendedName>
        <fullName evidence="16">Protein kinase domain-containing protein</fullName>
    </recommendedName>
</protein>